<evidence type="ECO:0008006" key="3">
    <source>
        <dbReference type="Google" id="ProtNLM"/>
    </source>
</evidence>
<name>A0A6I4VRR2_9BACL</name>
<dbReference type="Proteomes" id="UP000430692">
    <property type="component" value="Unassembled WGS sequence"/>
</dbReference>
<protein>
    <recommendedName>
        <fullName evidence="3">Tellurium resistance protein TerA</fullName>
    </recommendedName>
</protein>
<sequence>MAIDMFKGQTVNLSKPKNVPDGDITIHTVWDRKKPERRGLFRSQKQELDVDLAVLYELKDGTVGVVQALGELFGSLDAFPWIMLNRDDRTGATTGETLRTHYSIAVEKFKRLGVLVYVYDGASTLSEAENAVTTIRVPGLNPYVIRHEGDAHSSKSCAVALFTNNGTGFNVRMDVQPINGDQRQVDAYWGWGINWSYGSK</sequence>
<keyword evidence="2" id="KW-1185">Reference proteome</keyword>
<organism evidence="1 2">
    <name type="scientific">Shimazuella alba</name>
    <dbReference type="NCBI Taxonomy" id="2690964"/>
    <lineage>
        <taxon>Bacteria</taxon>
        <taxon>Bacillati</taxon>
        <taxon>Bacillota</taxon>
        <taxon>Bacilli</taxon>
        <taxon>Bacillales</taxon>
        <taxon>Thermoactinomycetaceae</taxon>
        <taxon>Shimazuella</taxon>
    </lineage>
</organism>
<gene>
    <name evidence="1" type="ORF">GSM42_04350</name>
</gene>
<evidence type="ECO:0000313" key="1">
    <source>
        <dbReference type="EMBL" id="MXQ52975.1"/>
    </source>
</evidence>
<evidence type="ECO:0000313" key="2">
    <source>
        <dbReference type="Proteomes" id="UP000430692"/>
    </source>
</evidence>
<dbReference type="RefSeq" id="WP_160800312.1">
    <property type="nucleotide sequence ID" value="NZ_WUUL01000002.1"/>
</dbReference>
<dbReference type="Gene3D" id="2.60.60.30">
    <property type="entry name" value="sav2460 like domains"/>
    <property type="match status" value="1"/>
</dbReference>
<reference evidence="1 2" key="1">
    <citation type="submission" date="2019-12" db="EMBL/GenBank/DDBJ databases">
        <title>Whole-genome analyses of novel actinobacteria.</title>
        <authorList>
            <person name="Sahin N."/>
            <person name="Saygin H."/>
        </authorList>
    </citation>
    <scope>NUCLEOTIDE SEQUENCE [LARGE SCALE GENOMIC DNA]</scope>
    <source>
        <strain evidence="1 2">KC615</strain>
    </source>
</reference>
<accession>A0A6I4VRR2</accession>
<dbReference type="EMBL" id="WUUL01000002">
    <property type="protein sequence ID" value="MXQ52975.1"/>
    <property type="molecule type" value="Genomic_DNA"/>
</dbReference>
<proteinExistence type="predicted"/>
<comment type="caution">
    <text evidence="1">The sequence shown here is derived from an EMBL/GenBank/DDBJ whole genome shotgun (WGS) entry which is preliminary data.</text>
</comment>
<dbReference type="AlphaFoldDB" id="A0A6I4VRR2"/>